<dbReference type="Pfam" id="PF13263">
    <property type="entry name" value="PHP_C"/>
    <property type="match status" value="1"/>
</dbReference>
<dbReference type="RefSeq" id="WP_236891689.1">
    <property type="nucleotide sequence ID" value="NZ_AP024488.1"/>
</dbReference>
<gene>
    <name evidence="2" type="ORF">DSLASN_10750</name>
</gene>
<dbReference type="PANTHER" id="PTHR42924:SF3">
    <property type="entry name" value="POLYMERASE_HISTIDINOL PHOSPHATASE N-TERMINAL DOMAIN-CONTAINING PROTEIN"/>
    <property type="match status" value="1"/>
</dbReference>
<accession>A0ABM7PED7</accession>
<dbReference type="SUPFAM" id="SSF89550">
    <property type="entry name" value="PHP domain-like"/>
    <property type="match status" value="1"/>
</dbReference>
<proteinExistence type="predicted"/>
<dbReference type="InterPro" id="IPR004013">
    <property type="entry name" value="PHP_dom"/>
</dbReference>
<dbReference type="InterPro" id="IPR003141">
    <property type="entry name" value="Pol/His_phosphatase_N"/>
</dbReference>
<evidence type="ECO:0000313" key="3">
    <source>
        <dbReference type="Proteomes" id="UP001320148"/>
    </source>
</evidence>
<dbReference type="SMART" id="SM00481">
    <property type="entry name" value="POLIIIAc"/>
    <property type="match status" value="1"/>
</dbReference>
<dbReference type="InterPro" id="IPR052018">
    <property type="entry name" value="PHP_domain"/>
</dbReference>
<name>A0ABM7PED7_9BACT</name>
<dbReference type="Pfam" id="PF02811">
    <property type="entry name" value="PHP"/>
    <property type="match status" value="1"/>
</dbReference>
<evidence type="ECO:0000259" key="1">
    <source>
        <dbReference type="SMART" id="SM00481"/>
    </source>
</evidence>
<dbReference type="Gene3D" id="3.20.20.140">
    <property type="entry name" value="Metal-dependent hydrolases"/>
    <property type="match status" value="1"/>
</dbReference>
<dbReference type="Proteomes" id="UP001320148">
    <property type="component" value="Chromosome"/>
</dbReference>
<evidence type="ECO:0000313" key="2">
    <source>
        <dbReference type="EMBL" id="BCS95443.1"/>
    </source>
</evidence>
<dbReference type="EMBL" id="AP024488">
    <property type="protein sequence ID" value="BCS95443.1"/>
    <property type="molecule type" value="Genomic_DNA"/>
</dbReference>
<reference evidence="2 3" key="1">
    <citation type="submission" date="2021-02" db="EMBL/GenBank/DDBJ databases">
        <title>Complete genome of Desulfoluna sp. strain ASN36.</title>
        <authorList>
            <person name="Takahashi A."/>
            <person name="Kojima H."/>
            <person name="Fukui M."/>
        </authorList>
    </citation>
    <scope>NUCLEOTIDE SEQUENCE [LARGE SCALE GENOMIC DNA]</scope>
    <source>
        <strain evidence="2 3">ASN36</strain>
    </source>
</reference>
<dbReference type="PANTHER" id="PTHR42924">
    <property type="entry name" value="EXONUCLEASE"/>
    <property type="match status" value="1"/>
</dbReference>
<keyword evidence="3" id="KW-1185">Reference proteome</keyword>
<dbReference type="InterPro" id="IPR016195">
    <property type="entry name" value="Pol/histidinol_Pase-like"/>
</dbReference>
<protein>
    <submittedName>
        <fullName evidence="2">Histidinol-phosphatase</fullName>
    </submittedName>
</protein>
<dbReference type="CDD" id="cd07432">
    <property type="entry name" value="PHP_HisPPase"/>
    <property type="match status" value="1"/>
</dbReference>
<sequence>MKRLCVDLHIHTCLSPCGDLSMDPKRVVEKAVACGVDLIAVCDHNSTGNCGAVMEAAEGGSLSVLPGCEICTAEEIHLLALFESLAVAHSFQGYLDAHLVGTNTPDVFGYQIEADAKGNFTGECTDFLLGALDQGAGEVATAVKELGGLVICAHIDRKSFSVISQLGFMPPDLVPDAVEMTLPGLKGDFPLAHAAGFPVITASDAHFPGDVGRWTTLCEMEEPTFCELAMAFHGLGGRSVAGYEERAQADSLWGAM</sequence>
<organism evidence="2 3">
    <name type="scientific">Desulfoluna limicola</name>
    <dbReference type="NCBI Taxonomy" id="2810562"/>
    <lineage>
        <taxon>Bacteria</taxon>
        <taxon>Pseudomonadati</taxon>
        <taxon>Thermodesulfobacteriota</taxon>
        <taxon>Desulfobacteria</taxon>
        <taxon>Desulfobacterales</taxon>
        <taxon>Desulfolunaceae</taxon>
        <taxon>Desulfoluna</taxon>
    </lineage>
</organism>
<feature type="domain" description="Polymerase/histidinol phosphatase N-terminal" evidence="1">
    <location>
        <begin position="6"/>
        <end position="74"/>
    </location>
</feature>